<dbReference type="InterPro" id="IPR051299">
    <property type="entry name" value="AB_hydrolase_lip/est"/>
</dbReference>
<dbReference type="EC" id="3.1.1.3" evidence="1"/>
<dbReference type="Pfam" id="PF01764">
    <property type="entry name" value="Lipase_3"/>
    <property type="match status" value="1"/>
</dbReference>
<dbReference type="InterPro" id="IPR029058">
    <property type="entry name" value="AB_hydrolase_fold"/>
</dbReference>
<dbReference type="SUPFAM" id="SSF53474">
    <property type="entry name" value="alpha/beta-Hydrolases"/>
    <property type="match status" value="1"/>
</dbReference>
<keyword evidence="2" id="KW-0378">Hydrolase</keyword>
<dbReference type="EMBL" id="AE016818">
    <property type="protein sequence ID" value="AAS53132.1"/>
    <property type="molecule type" value="Genomic_DNA"/>
</dbReference>
<dbReference type="Proteomes" id="UP000000591">
    <property type="component" value="Chromosome V"/>
</dbReference>
<dbReference type="PANTHER" id="PTHR46640:SF3">
    <property type="entry name" value="LIPASE LIH1-RELATED"/>
    <property type="match status" value="1"/>
</dbReference>
<evidence type="ECO:0000313" key="5">
    <source>
        <dbReference type="Proteomes" id="UP000000591"/>
    </source>
</evidence>
<evidence type="ECO:0000259" key="3">
    <source>
        <dbReference type="Pfam" id="PF01764"/>
    </source>
</evidence>
<dbReference type="ESTHER" id="ashgo-q755r5">
    <property type="family name" value="Lipase_3"/>
</dbReference>
<evidence type="ECO:0000313" key="4">
    <source>
        <dbReference type="EMBL" id="AAS53132.1"/>
    </source>
</evidence>
<dbReference type="GO" id="GO:0006629">
    <property type="term" value="P:lipid metabolic process"/>
    <property type="evidence" value="ECO:0007669"/>
    <property type="project" value="InterPro"/>
</dbReference>
<protein>
    <recommendedName>
        <fullName evidence="1">triacylglycerol lipase</fullName>
        <ecNumber evidence="1">3.1.1.3</ecNumber>
    </recommendedName>
</protein>
<gene>
    <name evidence="4" type="ORF">AGOS_AER453C</name>
</gene>
<sequence>MQRQGLDVVKVFHPDMLRGEISCTSMITKNDTAKQIAIIFRGSTVIQDWIIDVLSTPIPFILAPTPYQPVSGAAKCPGNCLTHTGVYDQFKKAFKDIYAVFKPLKDTHPDYEVIVTGLSLGGGYAHFMGIELQLLGYKPHVCAFGSLRIGNKDFNDWVDDIFQSEDVSRRIRNNEMPRNAFYVVMQEWDIVSMIPAGPTFTRSGVEFKIRNDETFFPEKKDITFEGAKQPLKDFFSEYVLSGRLLDVLRTIVHLNYFRRQGWPCLPDSSSLDGRWH</sequence>
<dbReference type="OMA" id="TETWHNI"/>
<evidence type="ECO:0000256" key="2">
    <source>
        <dbReference type="ARBA" id="ARBA00022801"/>
    </source>
</evidence>
<dbReference type="HOGENOM" id="CLU_032957_3_0_1"/>
<dbReference type="GeneID" id="4621529"/>
<name>Q755R5_EREGS</name>
<dbReference type="KEGG" id="ago:AGOS_AER453C"/>
<organism evidence="4 5">
    <name type="scientific">Eremothecium gossypii (strain ATCC 10895 / CBS 109.51 / FGSC 9923 / NRRL Y-1056)</name>
    <name type="common">Yeast</name>
    <name type="synonym">Ashbya gossypii</name>
    <dbReference type="NCBI Taxonomy" id="284811"/>
    <lineage>
        <taxon>Eukaryota</taxon>
        <taxon>Fungi</taxon>
        <taxon>Dikarya</taxon>
        <taxon>Ascomycota</taxon>
        <taxon>Saccharomycotina</taxon>
        <taxon>Saccharomycetes</taxon>
        <taxon>Saccharomycetales</taxon>
        <taxon>Saccharomycetaceae</taxon>
        <taxon>Eremothecium</taxon>
    </lineage>
</organism>
<dbReference type="OrthoDB" id="406844at2759"/>
<dbReference type="eggNOG" id="KOG4569">
    <property type="taxonomic scope" value="Eukaryota"/>
</dbReference>
<feature type="domain" description="Fungal lipase-type" evidence="3">
    <location>
        <begin position="38"/>
        <end position="196"/>
    </location>
</feature>
<dbReference type="Gene3D" id="3.40.50.1820">
    <property type="entry name" value="alpha/beta hydrolase"/>
    <property type="match status" value="1"/>
</dbReference>
<proteinExistence type="predicted"/>
<evidence type="ECO:0000256" key="1">
    <source>
        <dbReference type="ARBA" id="ARBA00013279"/>
    </source>
</evidence>
<reference evidence="4 5" key="1">
    <citation type="journal article" date="2004" name="Science">
        <title>The Ashbya gossypii genome as a tool for mapping the ancient Saccharomyces cerevisiae genome.</title>
        <authorList>
            <person name="Dietrich F.S."/>
            <person name="Voegeli S."/>
            <person name="Brachat S."/>
            <person name="Lerch A."/>
            <person name="Gates K."/>
            <person name="Steiner S."/>
            <person name="Mohr C."/>
            <person name="Pohlmann R."/>
            <person name="Luedi P."/>
            <person name="Choi S."/>
            <person name="Wing R.A."/>
            <person name="Flavier A."/>
            <person name="Gaffney T.D."/>
            <person name="Philippsen P."/>
        </authorList>
    </citation>
    <scope>NUCLEOTIDE SEQUENCE [LARGE SCALE GENOMIC DNA]</scope>
    <source>
        <strain evidence="5">ATCC 10895 / CBS 109.51 / FGSC 9923 / NRRL Y-1056</strain>
    </source>
</reference>
<accession>Q755R5</accession>
<dbReference type="PANTHER" id="PTHR46640">
    <property type="entry name" value="TRIACYLGLYCEROL LIPASE, PUTATIVE (AFU_ORTHOLOGUE AFUA_6G06510)-RELATED"/>
    <property type="match status" value="1"/>
</dbReference>
<keyword evidence="5" id="KW-1185">Reference proteome</keyword>
<dbReference type="RefSeq" id="NP_985308.1">
    <property type="nucleotide sequence ID" value="NM_210662.1"/>
</dbReference>
<dbReference type="GO" id="GO:0004806">
    <property type="term" value="F:triacylglycerol lipase activity"/>
    <property type="evidence" value="ECO:0007669"/>
    <property type="project" value="UniProtKB-EC"/>
</dbReference>
<reference evidence="5" key="2">
    <citation type="journal article" date="2013" name="G3 (Bethesda)">
        <title>Genomes of Ashbya fungi isolated from insects reveal four mating-type loci, numerous translocations, lack of transposons, and distinct gene duplications.</title>
        <authorList>
            <person name="Dietrich F.S."/>
            <person name="Voegeli S."/>
            <person name="Kuo S."/>
            <person name="Philippsen P."/>
        </authorList>
    </citation>
    <scope>GENOME REANNOTATION</scope>
    <source>
        <strain evidence="5">ATCC 10895 / CBS 109.51 / FGSC 9923 / NRRL Y-1056</strain>
    </source>
</reference>
<dbReference type="AlphaFoldDB" id="Q755R5"/>
<dbReference type="InterPro" id="IPR002921">
    <property type="entry name" value="Fungal_lipase-type"/>
</dbReference>
<dbReference type="CDD" id="cd00519">
    <property type="entry name" value="Lipase_3"/>
    <property type="match status" value="1"/>
</dbReference>
<dbReference type="InParanoid" id="Q755R5"/>